<feature type="non-terminal residue" evidence="1">
    <location>
        <position position="1"/>
    </location>
</feature>
<organism evidence="1 2">
    <name type="scientific">Colletotrichum scovillei</name>
    <dbReference type="NCBI Taxonomy" id="1209932"/>
    <lineage>
        <taxon>Eukaryota</taxon>
        <taxon>Fungi</taxon>
        <taxon>Dikarya</taxon>
        <taxon>Ascomycota</taxon>
        <taxon>Pezizomycotina</taxon>
        <taxon>Sordariomycetes</taxon>
        <taxon>Hypocreomycetidae</taxon>
        <taxon>Glomerellales</taxon>
        <taxon>Glomerellaceae</taxon>
        <taxon>Colletotrichum</taxon>
        <taxon>Colletotrichum acutatum species complex</taxon>
    </lineage>
</organism>
<evidence type="ECO:0000313" key="1">
    <source>
        <dbReference type="EMBL" id="KAG7047332.1"/>
    </source>
</evidence>
<dbReference type="EMBL" id="JAESDN010000007">
    <property type="protein sequence ID" value="KAG7047332.1"/>
    <property type="molecule type" value="Genomic_DNA"/>
</dbReference>
<protein>
    <submittedName>
        <fullName evidence="1">Uncharacterized protein</fullName>
    </submittedName>
</protein>
<dbReference type="AlphaFoldDB" id="A0A9P7UD06"/>
<evidence type="ECO:0000313" key="2">
    <source>
        <dbReference type="Proteomes" id="UP000699042"/>
    </source>
</evidence>
<comment type="caution">
    <text evidence="1">The sequence shown here is derived from an EMBL/GenBank/DDBJ whole genome shotgun (WGS) entry which is preliminary data.</text>
</comment>
<keyword evidence="2" id="KW-1185">Reference proteome</keyword>
<sequence>VCLRLCKVVRSSHSHFHVSAVRIRTYYRPLQVASCHFELIVRNVQKRQVLIADIKKMPLLSIGIRHGHLPSNEWGTQLPQYPR</sequence>
<gene>
    <name evidence="1" type="ORF">JMJ77_010684</name>
</gene>
<reference evidence="1" key="1">
    <citation type="submission" date="2021-05" db="EMBL/GenBank/DDBJ databases">
        <title>Comparative genomics of three Colletotrichum scovillei strains and genetic complementation revealed genes involved fungal growth and virulence on chili pepper.</title>
        <authorList>
            <person name="Hsieh D.-K."/>
            <person name="Chuang S.-C."/>
            <person name="Chen C.-Y."/>
            <person name="Chao Y.-T."/>
            <person name="Lu M.-Y.J."/>
            <person name="Lee M.-H."/>
            <person name="Shih M.-C."/>
        </authorList>
    </citation>
    <scope>NUCLEOTIDE SEQUENCE</scope>
    <source>
        <strain evidence="1">Coll-153</strain>
    </source>
</reference>
<accession>A0A9P7UD06</accession>
<proteinExistence type="predicted"/>
<dbReference type="Proteomes" id="UP000699042">
    <property type="component" value="Unassembled WGS sequence"/>
</dbReference>
<name>A0A9P7UD06_9PEZI</name>